<feature type="region of interest" description="Disordered" evidence="2">
    <location>
        <begin position="280"/>
        <end position="304"/>
    </location>
</feature>
<dbReference type="Proteomes" id="UP000291422">
    <property type="component" value="Unassembled WGS sequence"/>
</dbReference>
<evidence type="ECO:0000256" key="1">
    <source>
        <dbReference type="SAM" id="Coils"/>
    </source>
</evidence>
<gene>
    <name evidence="3" type="ORF">AA0117_g3962</name>
</gene>
<evidence type="ECO:0000313" key="3">
    <source>
        <dbReference type="EMBL" id="RYN79082.1"/>
    </source>
</evidence>
<feature type="coiled-coil region" evidence="1">
    <location>
        <begin position="47"/>
        <end position="74"/>
    </location>
</feature>
<protein>
    <submittedName>
        <fullName evidence="3">Uncharacterized protein</fullName>
    </submittedName>
</protein>
<proteinExistence type="predicted"/>
<evidence type="ECO:0000313" key="4">
    <source>
        <dbReference type="Proteomes" id="UP000291422"/>
    </source>
</evidence>
<feature type="region of interest" description="Disordered" evidence="2">
    <location>
        <begin position="79"/>
        <end position="112"/>
    </location>
</feature>
<comment type="caution">
    <text evidence="3">The sequence shown here is derived from an EMBL/GenBank/DDBJ whole genome shotgun (WGS) entry which is preliminary data.</text>
</comment>
<feature type="compositionally biased region" description="Polar residues" evidence="2">
    <location>
        <begin position="316"/>
        <end position="328"/>
    </location>
</feature>
<feature type="compositionally biased region" description="Low complexity" evidence="2">
    <location>
        <begin position="89"/>
        <end position="103"/>
    </location>
</feature>
<feature type="compositionally biased region" description="Polar residues" evidence="2">
    <location>
        <begin position="221"/>
        <end position="248"/>
    </location>
</feature>
<dbReference type="EMBL" id="PDXD01000006">
    <property type="protein sequence ID" value="RYN79082.1"/>
    <property type="molecule type" value="Genomic_DNA"/>
</dbReference>
<dbReference type="VEuPathDB" id="FungiDB:CC77DRAFT_142502"/>
<sequence length="328" mass="36600">MRSIKRIHPTSDETPPWAGMAFTQPLDSDALHELLKSQYPQCTSMRQRKHLAAIDFLNRELESMQNEAMVLQASHPGLEEPDVCKHQRSLSPSLSHSSSYKSPALVEHHSQQSPTITKIATGQQHVFSIVDGGLAIQPKKKRKMTPAERSAYKTTRKIGACDKCKRQKGKCTHVIATLMPVGKTLRDDDITLQRPEATLPATMATHNDQDLARARKDAKDSSQSVTARSSPQWAQETQGIQQGDQSEISGYVPSHVTGFYPRSPYNSHEIQWNDQSPFVEPQSFQSSYDGFIDPQDQPGDSSAFLHLQGSYERPWNPSTDYMSAANQG</sequence>
<feature type="compositionally biased region" description="Basic and acidic residues" evidence="2">
    <location>
        <begin position="207"/>
        <end position="220"/>
    </location>
</feature>
<feature type="region of interest" description="Disordered" evidence="2">
    <location>
        <begin position="309"/>
        <end position="328"/>
    </location>
</feature>
<feature type="region of interest" description="Disordered" evidence="2">
    <location>
        <begin position="193"/>
        <end position="255"/>
    </location>
</feature>
<keyword evidence="1" id="KW-0175">Coiled coil</keyword>
<reference evidence="4" key="1">
    <citation type="journal article" date="2019" name="bioRxiv">
        <title>Genomics, evolutionary history and diagnostics of the Alternaria alternata species group including apple and Asian pear pathotypes.</title>
        <authorList>
            <person name="Armitage A.D."/>
            <person name="Cockerton H.M."/>
            <person name="Sreenivasaprasad S."/>
            <person name="Woodhall J.W."/>
            <person name="Lane C.R."/>
            <person name="Harrison R.J."/>
            <person name="Clarkson J.P."/>
        </authorList>
    </citation>
    <scope>NUCLEOTIDE SEQUENCE [LARGE SCALE GENOMIC DNA]</scope>
    <source>
        <strain evidence="4">FERA 1177</strain>
    </source>
</reference>
<organism evidence="3 4">
    <name type="scientific">Alternaria alternata</name>
    <name type="common">Alternaria rot fungus</name>
    <name type="synonym">Torula alternata</name>
    <dbReference type="NCBI Taxonomy" id="5599"/>
    <lineage>
        <taxon>Eukaryota</taxon>
        <taxon>Fungi</taxon>
        <taxon>Dikarya</taxon>
        <taxon>Ascomycota</taxon>
        <taxon>Pezizomycotina</taxon>
        <taxon>Dothideomycetes</taxon>
        <taxon>Pleosporomycetidae</taxon>
        <taxon>Pleosporales</taxon>
        <taxon>Pleosporineae</taxon>
        <taxon>Pleosporaceae</taxon>
        <taxon>Alternaria</taxon>
        <taxon>Alternaria sect. Alternaria</taxon>
        <taxon>Alternaria alternata complex</taxon>
    </lineage>
</organism>
<evidence type="ECO:0000256" key="2">
    <source>
        <dbReference type="SAM" id="MobiDB-lite"/>
    </source>
</evidence>
<dbReference type="AlphaFoldDB" id="A0A4V1WSE3"/>
<name>A0A4V1WSE3_ALTAL</name>
<accession>A0A4V1WSE3</accession>